<comment type="catalytic activity">
    <reaction evidence="7 12 14">
        <text>meso-2,6-diaminopimelate + H(+) = L-lysine + CO2</text>
        <dbReference type="Rhea" id="RHEA:15101"/>
        <dbReference type="ChEBI" id="CHEBI:15378"/>
        <dbReference type="ChEBI" id="CHEBI:16526"/>
        <dbReference type="ChEBI" id="CHEBI:32551"/>
        <dbReference type="ChEBI" id="CHEBI:57791"/>
        <dbReference type="EC" id="4.1.1.20"/>
    </reaction>
</comment>
<evidence type="ECO:0000256" key="5">
    <source>
        <dbReference type="ARBA" id="ARBA00023154"/>
    </source>
</evidence>
<feature type="domain" description="Orn/DAP/Arg decarboxylase 2 N-terminal" evidence="16">
    <location>
        <begin position="38"/>
        <end position="280"/>
    </location>
</feature>
<evidence type="ECO:0000256" key="7">
    <source>
        <dbReference type="ARBA" id="ARBA00050464"/>
    </source>
</evidence>
<evidence type="ECO:0000256" key="13">
    <source>
        <dbReference type="PIRSR" id="PIRSR600183-50"/>
    </source>
</evidence>
<evidence type="ECO:0000256" key="9">
    <source>
        <dbReference type="ARBA" id="ARBA00060983"/>
    </source>
</evidence>
<evidence type="ECO:0000256" key="4">
    <source>
        <dbReference type="ARBA" id="ARBA00022898"/>
    </source>
</evidence>
<keyword evidence="3 12" id="KW-0210">Decarboxylase</keyword>
<dbReference type="PRINTS" id="PR01181">
    <property type="entry name" value="DAPDCRBXLASE"/>
</dbReference>
<keyword evidence="2 12" id="KW-0028">Amino-acid biosynthesis</keyword>
<evidence type="ECO:0000313" key="18">
    <source>
        <dbReference type="Proteomes" id="UP000295443"/>
    </source>
</evidence>
<protein>
    <recommendedName>
        <fullName evidence="11 12">Diaminopimelate decarboxylase</fullName>
        <shortName evidence="12">DAP decarboxylase</shortName>
        <shortName evidence="12">DAPDC</shortName>
        <ecNumber evidence="10 12">4.1.1.20</ecNumber>
    </recommendedName>
</protein>
<keyword evidence="4 12" id="KW-0663">Pyridoxal phosphate</keyword>
<feature type="domain" description="Orn/DAP/Arg decarboxylase 2 C-terminal" evidence="15">
    <location>
        <begin position="30"/>
        <end position="368"/>
    </location>
</feature>
<name>A0A4R1B3A3_9PROT</name>
<dbReference type="FunFam" id="3.20.20.10:FF:000003">
    <property type="entry name" value="Diaminopimelate decarboxylase"/>
    <property type="match status" value="1"/>
</dbReference>
<accession>A0A4R1B3A3</accession>
<dbReference type="InterPro" id="IPR002986">
    <property type="entry name" value="DAP_deCOOHase_LysA"/>
</dbReference>
<dbReference type="InterPro" id="IPR022643">
    <property type="entry name" value="De-COase2_C"/>
</dbReference>
<feature type="active site" description="Proton donor" evidence="13">
    <location>
        <position position="342"/>
    </location>
</feature>
<feature type="binding site" evidence="12">
    <location>
        <begin position="273"/>
        <end position="276"/>
    </location>
    <ligand>
        <name>pyridoxal 5'-phosphate</name>
        <dbReference type="ChEBI" id="CHEBI:597326"/>
    </ligand>
</feature>
<evidence type="ECO:0000256" key="6">
    <source>
        <dbReference type="ARBA" id="ARBA00023239"/>
    </source>
</evidence>
<comment type="similarity">
    <text evidence="9 12">Belongs to the Orn/Lys/Arg decarboxylase class-II family. LysA subfamily.</text>
</comment>
<comment type="pathway">
    <text evidence="8 12 14">Amino-acid biosynthesis; L-lysine biosynthesis via DAP pathway; L-lysine from DL-2,6-diaminopimelate: step 1/1.</text>
</comment>
<evidence type="ECO:0000256" key="11">
    <source>
        <dbReference type="ARBA" id="ARBA00074972"/>
    </source>
</evidence>
<dbReference type="PANTHER" id="PTHR43727:SF2">
    <property type="entry name" value="GROUP IV DECARBOXYLASE"/>
    <property type="match status" value="1"/>
</dbReference>
<dbReference type="RefSeq" id="WP_131448410.1">
    <property type="nucleotide sequence ID" value="NZ_SJZB01000046.1"/>
</dbReference>
<dbReference type="SUPFAM" id="SSF50621">
    <property type="entry name" value="Alanine racemase C-terminal domain-like"/>
    <property type="match status" value="1"/>
</dbReference>
<feature type="binding site" evidence="12">
    <location>
        <position position="370"/>
    </location>
    <ligand>
        <name>pyridoxal 5'-phosphate</name>
        <dbReference type="ChEBI" id="CHEBI:597326"/>
    </ligand>
</feature>
<dbReference type="UniPathway" id="UPA00034">
    <property type="reaction ID" value="UER00027"/>
</dbReference>
<dbReference type="NCBIfam" id="TIGR01048">
    <property type="entry name" value="lysA"/>
    <property type="match status" value="1"/>
</dbReference>
<dbReference type="InterPro" id="IPR000183">
    <property type="entry name" value="Orn/DAP/Arg_de-COase"/>
</dbReference>
<keyword evidence="5 12" id="KW-0457">Lysine biosynthesis</keyword>
<evidence type="ECO:0000256" key="12">
    <source>
        <dbReference type="HAMAP-Rule" id="MF_02120"/>
    </source>
</evidence>
<proteinExistence type="inferred from homology"/>
<dbReference type="PRINTS" id="PR01179">
    <property type="entry name" value="ODADCRBXLASE"/>
</dbReference>
<dbReference type="GO" id="GO:0009089">
    <property type="term" value="P:lysine biosynthetic process via diaminopimelate"/>
    <property type="evidence" value="ECO:0007669"/>
    <property type="project" value="UniProtKB-UniRule"/>
</dbReference>
<dbReference type="PANTHER" id="PTHR43727">
    <property type="entry name" value="DIAMINOPIMELATE DECARBOXYLASE"/>
    <property type="match status" value="1"/>
</dbReference>
<feature type="binding site" evidence="12">
    <location>
        <position position="312"/>
    </location>
    <ligand>
        <name>substrate</name>
    </ligand>
</feature>
<evidence type="ECO:0000256" key="14">
    <source>
        <dbReference type="RuleBase" id="RU003738"/>
    </source>
</evidence>
<dbReference type="GO" id="GO:0008836">
    <property type="term" value="F:diaminopimelate decarboxylase activity"/>
    <property type="evidence" value="ECO:0007669"/>
    <property type="project" value="UniProtKB-UniRule"/>
</dbReference>
<evidence type="ECO:0000256" key="2">
    <source>
        <dbReference type="ARBA" id="ARBA00022605"/>
    </source>
</evidence>
<feature type="modified residue" description="N6-(pyridoxal phosphate)lysine" evidence="12 13">
    <location>
        <position position="60"/>
    </location>
</feature>
<keyword evidence="18" id="KW-1185">Reference proteome</keyword>
<dbReference type="Gene3D" id="2.40.37.10">
    <property type="entry name" value="Lyase, Ornithine Decarboxylase, Chain A, domain 1"/>
    <property type="match status" value="1"/>
</dbReference>
<feature type="binding site" evidence="12">
    <location>
        <position position="316"/>
    </location>
    <ligand>
        <name>substrate</name>
    </ligand>
</feature>
<organism evidence="17 18">
    <name type="scientific">Parasulfuritortus cantonensis</name>
    <dbReference type="NCBI Taxonomy" id="2528202"/>
    <lineage>
        <taxon>Bacteria</taxon>
        <taxon>Pseudomonadati</taxon>
        <taxon>Pseudomonadota</taxon>
        <taxon>Betaproteobacteria</taxon>
        <taxon>Nitrosomonadales</taxon>
        <taxon>Thiobacillaceae</taxon>
        <taxon>Parasulfuritortus</taxon>
    </lineage>
</organism>
<dbReference type="AlphaFoldDB" id="A0A4R1B3A3"/>
<comment type="cofactor">
    <cofactor evidence="1 12 13 14">
        <name>pyridoxal 5'-phosphate</name>
        <dbReference type="ChEBI" id="CHEBI:597326"/>
    </cofactor>
</comment>
<evidence type="ECO:0000256" key="8">
    <source>
        <dbReference type="ARBA" id="ARBA00060643"/>
    </source>
</evidence>
<feature type="binding site" evidence="12">
    <location>
        <position position="343"/>
    </location>
    <ligand>
        <name>substrate</name>
    </ligand>
</feature>
<dbReference type="Gene3D" id="3.20.20.10">
    <property type="entry name" value="Alanine racemase"/>
    <property type="match status" value="1"/>
</dbReference>
<dbReference type="Pfam" id="PF02784">
    <property type="entry name" value="Orn_Arg_deC_N"/>
    <property type="match status" value="1"/>
</dbReference>
<evidence type="ECO:0000256" key="10">
    <source>
        <dbReference type="ARBA" id="ARBA00066427"/>
    </source>
</evidence>
<reference evidence="17 18" key="1">
    <citation type="submission" date="2019-03" db="EMBL/GenBank/DDBJ databases">
        <title>Genome sequence of Thiobacillaceae bacterium LSR1, a sulfur-oxidizing bacterium isolated from freshwater sediment.</title>
        <authorList>
            <person name="Li S."/>
        </authorList>
    </citation>
    <scope>NUCLEOTIDE SEQUENCE [LARGE SCALE GENOMIC DNA]</scope>
    <source>
        <strain evidence="17 18">LSR1</strain>
    </source>
</reference>
<dbReference type="InterPro" id="IPR009006">
    <property type="entry name" value="Ala_racemase/Decarboxylase_C"/>
</dbReference>
<dbReference type="InterPro" id="IPR022644">
    <property type="entry name" value="De-COase2_N"/>
</dbReference>
<evidence type="ECO:0000259" key="16">
    <source>
        <dbReference type="Pfam" id="PF02784"/>
    </source>
</evidence>
<comment type="function">
    <text evidence="12">Specifically catalyzes the decarboxylation of meso-diaminopimelate (meso-DAP) to L-lysine.</text>
</comment>
<dbReference type="Pfam" id="PF00278">
    <property type="entry name" value="Orn_DAP_Arg_deC"/>
    <property type="match status" value="1"/>
</dbReference>
<evidence type="ECO:0000256" key="3">
    <source>
        <dbReference type="ARBA" id="ARBA00022793"/>
    </source>
</evidence>
<keyword evidence="6 12" id="KW-0456">Lyase</keyword>
<comment type="caution">
    <text evidence="17">The sequence shown here is derived from an EMBL/GenBank/DDBJ whole genome shotgun (WGS) entry which is preliminary data.</text>
</comment>
<feature type="binding site" evidence="12">
    <location>
        <position position="239"/>
    </location>
    <ligand>
        <name>pyridoxal 5'-phosphate</name>
        <dbReference type="ChEBI" id="CHEBI:597326"/>
    </ligand>
</feature>
<dbReference type="GO" id="GO:0030170">
    <property type="term" value="F:pyridoxal phosphate binding"/>
    <property type="evidence" value="ECO:0007669"/>
    <property type="project" value="UniProtKB-UniRule"/>
</dbReference>
<evidence type="ECO:0000313" key="17">
    <source>
        <dbReference type="EMBL" id="TCJ11960.1"/>
    </source>
</evidence>
<dbReference type="EMBL" id="SJZB01000046">
    <property type="protein sequence ID" value="TCJ11960.1"/>
    <property type="molecule type" value="Genomic_DNA"/>
</dbReference>
<dbReference type="CDD" id="cd06828">
    <property type="entry name" value="PLPDE_III_DapDC"/>
    <property type="match status" value="1"/>
</dbReference>
<dbReference type="FunFam" id="2.40.37.10:FF:000003">
    <property type="entry name" value="Diaminopimelate decarboxylase"/>
    <property type="match status" value="1"/>
</dbReference>
<gene>
    <name evidence="12 17" type="primary">lysA</name>
    <name evidence="17" type="ORF">EZJ19_13420</name>
</gene>
<dbReference type="Proteomes" id="UP000295443">
    <property type="component" value="Unassembled WGS sequence"/>
</dbReference>
<dbReference type="SUPFAM" id="SSF51419">
    <property type="entry name" value="PLP-binding barrel"/>
    <property type="match status" value="1"/>
</dbReference>
<sequence>MTPFNRRAGLLHCEDVALDAIARDFGTPTYVYSSAGLSAAYQAYDQAFAGHEHLICYAVKANSSLAILNLFAKLGAGFDIVSGGELARVLAAGGDPAKVVFSGVGKTAAEMEAALAAGIHCFNVESESELARLNAVAGRLGKVAPVSFRVNPNVDAKTHPYIATGLKENKFGIAYDDAPRLYREAAGLANLRVVGIDCHIGSQLTESSPFGEALDKVLDLVDRLAADGVVLAHIDLGGGLGVRYKDETPPAMSEYAGVLLSRLAGRTQKLVLEPGRSLVANAGLLLTKVEYLKHGEAKDFAIVDAAMNDLMRPSLYDAWHDVQPVRERSAIARRYEIVGPVCESGDFLARERDLALAEGDLLALLSAGAYGMSMSSNYNTRPRAAEVLVAGGNAVLTRRRERVEDLFSDEIVPA</sequence>
<dbReference type="HAMAP" id="MF_02120">
    <property type="entry name" value="LysA"/>
    <property type="match status" value="1"/>
</dbReference>
<comment type="subunit">
    <text evidence="12">Homodimer.</text>
</comment>
<evidence type="ECO:0000256" key="1">
    <source>
        <dbReference type="ARBA" id="ARBA00001933"/>
    </source>
</evidence>
<feature type="binding site" evidence="12">
    <location>
        <position position="370"/>
    </location>
    <ligand>
        <name>substrate</name>
    </ligand>
</feature>
<evidence type="ECO:0000259" key="15">
    <source>
        <dbReference type="Pfam" id="PF00278"/>
    </source>
</evidence>
<dbReference type="InterPro" id="IPR029066">
    <property type="entry name" value="PLP-binding_barrel"/>
</dbReference>
<dbReference type="EC" id="4.1.1.20" evidence="10 12"/>
<feature type="binding site" evidence="12">
    <location>
        <position position="276"/>
    </location>
    <ligand>
        <name>substrate</name>
    </ligand>
</feature>
<dbReference type="OrthoDB" id="9802241at2"/>